<evidence type="ECO:0000313" key="10">
    <source>
        <dbReference type="EMBL" id="GCC19293.1"/>
    </source>
</evidence>
<dbReference type="OrthoDB" id="1551503at2759"/>
<dbReference type="GO" id="GO:0046872">
    <property type="term" value="F:metal ion binding"/>
    <property type="evidence" value="ECO:0007669"/>
    <property type="project" value="UniProtKB-KW"/>
</dbReference>
<accession>A0A401RMC0</accession>
<protein>
    <recommendedName>
        <fullName evidence="8">Mitochondrial import inner membrane translocase subunit</fullName>
    </recommendedName>
</protein>
<keyword evidence="8" id="KW-0143">Chaperone</keyword>
<feature type="domain" description="Tim10-like" evidence="9">
    <location>
        <begin position="23"/>
        <end position="79"/>
    </location>
</feature>
<evidence type="ECO:0000256" key="8">
    <source>
        <dbReference type="RuleBase" id="RU367043"/>
    </source>
</evidence>
<keyword evidence="4 8" id="KW-0653">Protein transport</keyword>
<dbReference type="Proteomes" id="UP000287033">
    <property type="component" value="Unassembled WGS sequence"/>
</dbReference>
<keyword evidence="2" id="KW-0479">Metal-binding</keyword>
<keyword evidence="6 8" id="KW-0496">Mitochondrion</keyword>
<evidence type="ECO:0000313" key="11">
    <source>
        <dbReference type="Proteomes" id="UP000287033"/>
    </source>
</evidence>
<organism evidence="10 11">
    <name type="scientific">Chiloscyllium punctatum</name>
    <name type="common">Brownbanded bambooshark</name>
    <name type="synonym">Hemiscyllium punctatum</name>
    <dbReference type="NCBI Taxonomy" id="137246"/>
    <lineage>
        <taxon>Eukaryota</taxon>
        <taxon>Metazoa</taxon>
        <taxon>Chordata</taxon>
        <taxon>Craniata</taxon>
        <taxon>Vertebrata</taxon>
        <taxon>Chondrichthyes</taxon>
        <taxon>Elasmobranchii</taxon>
        <taxon>Galeomorphii</taxon>
        <taxon>Galeoidea</taxon>
        <taxon>Orectolobiformes</taxon>
        <taxon>Hemiscylliidae</taxon>
        <taxon>Chiloscyllium</taxon>
    </lineage>
</organism>
<dbReference type="GO" id="GO:0015031">
    <property type="term" value="P:protein transport"/>
    <property type="evidence" value="ECO:0007669"/>
    <property type="project" value="UniProtKB-KW"/>
</dbReference>
<keyword evidence="3" id="KW-0862">Zinc</keyword>
<evidence type="ECO:0000256" key="2">
    <source>
        <dbReference type="ARBA" id="ARBA00022723"/>
    </source>
</evidence>
<feature type="non-terminal residue" evidence="10">
    <location>
        <position position="1"/>
    </location>
</feature>
<evidence type="ECO:0000256" key="1">
    <source>
        <dbReference type="ARBA" id="ARBA00022448"/>
    </source>
</evidence>
<evidence type="ECO:0000256" key="4">
    <source>
        <dbReference type="ARBA" id="ARBA00022927"/>
    </source>
</evidence>
<dbReference type="Gene3D" id="1.10.287.810">
    <property type="entry name" value="Mitochondrial import inner membrane translocase subunit tim13 like domains"/>
    <property type="match status" value="1"/>
</dbReference>
<keyword evidence="8" id="KW-0472">Membrane</keyword>
<gene>
    <name evidence="10" type="ORF">chiPu_0018308</name>
</gene>
<dbReference type="OMA" id="NCINNCA"/>
<keyword evidence="7 8" id="KW-1015">Disulfide bond</keyword>
<evidence type="ECO:0000256" key="7">
    <source>
        <dbReference type="ARBA" id="ARBA00023157"/>
    </source>
</evidence>
<dbReference type="SUPFAM" id="SSF144122">
    <property type="entry name" value="Tim10-like"/>
    <property type="match status" value="1"/>
</dbReference>
<evidence type="ECO:0000256" key="6">
    <source>
        <dbReference type="ARBA" id="ARBA00023128"/>
    </source>
</evidence>
<dbReference type="PANTHER" id="PTHR13172">
    <property type="entry name" value="MITOCHONDRIAL IMPORT INNER MEMBRANE TRANSLOCASE SUBUNIT TIM9B"/>
    <property type="match status" value="1"/>
</dbReference>
<comment type="domain">
    <text evidence="8">The twin CX3C motif contains 4 conserved Cys residues that form 2 disulfide bonds in the mitochondrial intermembrane space.</text>
</comment>
<comment type="subunit">
    <text evidence="8">Heterohexamer.</text>
</comment>
<evidence type="ECO:0000256" key="3">
    <source>
        <dbReference type="ARBA" id="ARBA00022833"/>
    </source>
</evidence>
<name>A0A401RMC0_CHIPU</name>
<comment type="similarity">
    <text evidence="8">Belongs to the small Tim family.</text>
</comment>
<proteinExistence type="inferred from homology"/>
<comment type="subcellular location">
    <subcellularLocation>
        <location evidence="8">Mitochondrion inner membrane</location>
        <topology evidence="8">Peripheral membrane protein</topology>
        <orientation evidence="8">Intermembrane side</orientation>
    </subcellularLocation>
</comment>
<dbReference type="STRING" id="137246.A0A401RMC0"/>
<sequence>HNWAGHRKPAGKGHRDRMEPEIRNLRDFLLVYNKMTETCFNKCVTNLNYRNITLTEENCINNCAGKLIHTNHRLMSAYVQLMPTIVQRRISDYEAKAAEVVQKSNVNLPASESQSSIAEIVPVDLENSIIPDPLNQTNTGSPDQS</sequence>
<dbReference type="GO" id="GO:0005743">
    <property type="term" value="C:mitochondrial inner membrane"/>
    <property type="evidence" value="ECO:0007669"/>
    <property type="project" value="UniProtKB-SubCell"/>
</dbReference>
<dbReference type="EMBL" id="BEZZ01001533">
    <property type="protein sequence ID" value="GCC19293.1"/>
    <property type="molecule type" value="Genomic_DNA"/>
</dbReference>
<dbReference type="Pfam" id="PF02953">
    <property type="entry name" value="zf-Tim10_DDP"/>
    <property type="match status" value="1"/>
</dbReference>
<dbReference type="InterPro" id="IPR035427">
    <property type="entry name" value="Tim10-like_dom_sf"/>
</dbReference>
<keyword evidence="8" id="KW-0999">Mitochondrion inner membrane</keyword>
<dbReference type="AlphaFoldDB" id="A0A401RMC0"/>
<evidence type="ECO:0000259" key="9">
    <source>
        <dbReference type="Pfam" id="PF02953"/>
    </source>
</evidence>
<reference evidence="10 11" key="1">
    <citation type="journal article" date="2018" name="Nat. Ecol. Evol.">
        <title>Shark genomes provide insights into elasmobranch evolution and the origin of vertebrates.</title>
        <authorList>
            <person name="Hara Y"/>
            <person name="Yamaguchi K"/>
            <person name="Onimaru K"/>
            <person name="Kadota M"/>
            <person name="Koyanagi M"/>
            <person name="Keeley SD"/>
            <person name="Tatsumi K"/>
            <person name="Tanaka K"/>
            <person name="Motone F"/>
            <person name="Kageyama Y"/>
            <person name="Nozu R"/>
            <person name="Adachi N"/>
            <person name="Nishimura O"/>
            <person name="Nakagawa R"/>
            <person name="Tanegashima C"/>
            <person name="Kiyatake I"/>
            <person name="Matsumoto R"/>
            <person name="Murakumo K"/>
            <person name="Nishida K"/>
            <person name="Terakita A"/>
            <person name="Kuratani S"/>
            <person name="Sato K"/>
            <person name="Hyodo S Kuraku.S."/>
        </authorList>
    </citation>
    <scope>NUCLEOTIDE SEQUENCE [LARGE SCALE GENOMIC DNA]</scope>
</reference>
<dbReference type="InterPro" id="IPR004217">
    <property type="entry name" value="Tim10-like"/>
</dbReference>
<keyword evidence="1 8" id="KW-0813">Transport</keyword>
<evidence type="ECO:0000256" key="5">
    <source>
        <dbReference type="ARBA" id="ARBA00023010"/>
    </source>
</evidence>
<keyword evidence="5 8" id="KW-0811">Translocation</keyword>
<dbReference type="InterPro" id="IPR050673">
    <property type="entry name" value="Mito_inner_translocase_sub"/>
</dbReference>
<comment type="function">
    <text evidence="8">Mitochondrial intermembrane chaperone that participates in the import and insertion of some multi-pass transmembrane proteins into the mitochondrial inner membrane. Also required for the transfer of beta-barrel precursors from the TOM complex to the sorting and assembly machinery (SAM complex) of the outer membrane. Acts as a chaperone-like protein that protects the hydrophobic precursors from aggregation and guide them through the mitochondrial intermembrane space.</text>
</comment>
<keyword evidence="11" id="KW-1185">Reference proteome</keyword>
<comment type="caution">
    <text evidence="10">The sequence shown here is derived from an EMBL/GenBank/DDBJ whole genome shotgun (WGS) entry which is preliminary data.</text>
</comment>